<sequence length="154" mass="18125">KENIIIDMSKKEKNIQKLLNNIDKTCFFIGAGFSKEFGMPLSIELSKLLLGWLTPEKLINLNQKWSLDDLGYPNDLITEVCELLETLDMNYEKLIGNLQQKVIITRNNDKKHAYWGFTNYLIELISLLLIERHINNENYFKKSIPYYRGLKFFS</sequence>
<dbReference type="AlphaFoldDB" id="X1EKV4"/>
<reference evidence="1" key="1">
    <citation type="journal article" date="2014" name="Front. Microbiol.">
        <title>High frequency of phylogenetically diverse reductive dehalogenase-homologous genes in deep subseafloor sedimentary metagenomes.</title>
        <authorList>
            <person name="Kawai M."/>
            <person name="Futagami T."/>
            <person name="Toyoda A."/>
            <person name="Takaki Y."/>
            <person name="Nishi S."/>
            <person name="Hori S."/>
            <person name="Arai W."/>
            <person name="Tsubouchi T."/>
            <person name="Morono Y."/>
            <person name="Uchiyama I."/>
            <person name="Ito T."/>
            <person name="Fujiyama A."/>
            <person name="Inagaki F."/>
            <person name="Takami H."/>
        </authorList>
    </citation>
    <scope>NUCLEOTIDE SEQUENCE</scope>
    <source>
        <strain evidence="1">Expedition CK06-06</strain>
    </source>
</reference>
<proteinExistence type="predicted"/>
<gene>
    <name evidence="1" type="ORF">S03H2_25511</name>
</gene>
<evidence type="ECO:0008006" key="2">
    <source>
        <dbReference type="Google" id="ProtNLM"/>
    </source>
</evidence>
<dbReference type="EMBL" id="BARU01014464">
    <property type="protein sequence ID" value="GAH33227.1"/>
    <property type="molecule type" value="Genomic_DNA"/>
</dbReference>
<accession>X1EKV4</accession>
<feature type="non-terminal residue" evidence="1">
    <location>
        <position position="154"/>
    </location>
</feature>
<organism evidence="1">
    <name type="scientific">marine sediment metagenome</name>
    <dbReference type="NCBI Taxonomy" id="412755"/>
    <lineage>
        <taxon>unclassified sequences</taxon>
        <taxon>metagenomes</taxon>
        <taxon>ecological metagenomes</taxon>
    </lineage>
</organism>
<comment type="caution">
    <text evidence="1">The sequence shown here is derived from an EMBL/GenBank/DDBJ whole genome shotgun (WGS) entry which is preliminary data.</text>
</comment>
<feature type="non-terminal residue" evidence="1">
    <location>
        <position position="1"/>
    </location>
</feature>
<protein>
    <recommendedName>
        <fullName evidence="2">SIR2-like domain-containing protein</fullName>
    </recommendedName>
</protein>
<name>X1EKV4_9ZZZZ</name>
<evidence type="ECO:0000313" key="1">
    <source>
        <dbReference type="EMBL" id="GAH33227.1"/>
    </source>
</evidence>